<keyword evidence="1" id="KW-0732">Signal</keyword>
<keyword evidence="3" id="KW-1185">Reference proteome</keyword>
<dbReference type="Proteomes" id="UP000248926">
    <property type="component" value="Unassembled WGS sequence"/>
</dbReference>
<protein>
    <submittedName>
        <fullName evidence="2">Lipid A 3-O-deacylase</fullName>
    </submittedName>
</protein>
<organism evidence="2 3">
    <name type="scientific">Dyella jiangningensis</name>
    <dbReference type="NCBI Taxonomy" id="1379159"/>
    <lineage>
        <taxon>Bacteria</taxon>
        <taxon>Pseudomonadati</taxon>
        <taxon>Pseudomonadota</taxon>
        <taxon>Gammaproteobacteria</taxon>
        <taxon>Lysobacterales</taxon>
        <taxon>Rhodanobacteraceae</taxon>
        <taxon>Dyella</taxon>
    </lineage>
</organism>
<dbReference type="EMBL" id="NFZS01000007">
    <property type="protein sequence ID" value="RAO74451.1"/>
    <property type="molecule type" value="Genomic_DNA"/>
</dbReference>
<reference evidence="2 3" key="1">
    <citation type="journal article" date="2018" name="Genet. Mol. Biol.">
        <title>The genome sequence of Dyella jiangningensis FCAV SCS01 from a lignocellulose-decomposing microbial consortium metagenome reveals potential for biotechnological applications.</title>
        <authorList>
            <person name="Desiderato J.G."/>
            <person name="Alvarenga D.O."/>
            <person name="Constancio M.T.L."/>
            <person name="Alves L.M.C."/>
            <person name="Varani A.M."/>
        </authorList>
    </citation>
    <scope>NUCLEOTIDE SEQUENCE [LARGE SCALE GENOMIC DNA]</scope>
    <source>
        <strain evidence="2 3">FCAV SCS01</strain>
    </source>
</reference>
<dbReference type="AlphaFoldDB" id="A0A328NYS9"/>
<proteinExistence type="predicted"/>
<gene>
    <name evidence="2" type="ORF">CA260_20465</name>
</gene>
<name>A0A328NYS9_9GAMM</name>
<sequence>MRSLVLRSAAALALMGVSAVAFAGPRIEVEGGRSYSDGYWTTTAFVEAVFNEHRIGDSRFSWAPDVSVGYIDGRSVARYGNKVSDNIWLAAGGARFRMGGEGDWYHHLFWTAQVAAQTGRTLALSSAGEFVNSVGWQGDHWSFQVRHISNAGLDGSNRGETMALVGLAFNL</sequence>
<evidence type="ECO:0000313" key="2">
    <source>
        <dbReference type="EMBL" id="RAO74451.1"/>
    </source>
</evidence>
<comment type="caution">
    <text evidence="2">The sequence shown here is derived from an EMBL/GenBank/DDBJ whole genome shotgun (WGS) entry which is preliminary data.</text>
</comment>
<accession>A0A328NYS9</accession>
<dbReference type="OrthoDB" id="5952859at2"/>
<dbReference type="RefSeq" id="WP_111984936.1">
    <property type="nucleotide sequence ID" value="NZ_NFZS01000007.1"/>
</dbReference>
<evidence type="ECO:0000313" key="3">
    <source>
        <dbReference type="Proteomes" id="UP000248926"/>
    </source>
</evidence>
<feature type="chain" id="PRO_5016287248" evidence="1">
    <location>
        <begin position="24"/>
        <end position="171"/>
    </location>
</feature>
<evidence type="ECO:0000256" key="1">
    <source>
        <dbReference type="SAM" id="SignalP"/>
    </source>
</evidence>
<feature type="signal peptide" evidence="1">
    <location>
        <begin position="1"/>
        <end position="23"/>
    </location>
</feature>